<keyword evidence="2" id="KW-0396">Initiation factor</keyword>
<keyword evidence="3" id="KW-0547">Nucleotide-binding</keyword>
<comment type="caution">
    <text evidence="7">The sequence shown here is derived from an EMBL/GenBank/DDBJ whole genome shotgun (WGS) entry which is preliminary data.</text>
</comment>
<dbReference type="SMART" id="SM00653">
    <property type="entry name" value="eIF2B_5"/>
    <property type="match status" value="1"/>
</dbReference>
<dbReference type="InterPro" id="IPR002735">
    <property type="entry name" value="Transl_init_fac_IF2/IF5_dom"/>
</dbReference>
<reference evidence="7" key="1">
    <citation type="submission" date="2021-02" db="EMBL/GenBank/DDBJ databases">
        <authorList>
            <person name="Dougan E. K."/>
            <person name="Rhodes N."/>
            <person name="Thang M."/>
            <person name="Chan C."/>
        </authorList>
    </citation>
    <scope>NUCLEOTIDE SEQUENCE</scope>
</reference>
<evidence type="ECO:0000256" key="5">
    <source>
        <dbReference type="ARBA" id="ARBA00023134"/>
    </source>
</evidence>
<dbReference type="InterPro" id="IPR016190">
    <property type="entry name" value="Transl_init_fac_IF2/IF5_Zn-bd"/>
</dbReference>
<evidence type="ECO:0000256" key="4">
    <source>
        <dbReference type="ARBA" id="ARBA00022917"/>
    </source>
</evidence>
<accession>A0A812GCX6</accession>
<dbReference type="InterPro" id="IPR016189">
    <property type="entry name" value="Transl_init_fac_IF2/IF5_N"/>
</dbReference>
<comment type="similarity">
    <text evidence="1">Belongs to the eIF-2-beta/eIF-5 family.</text>
</comment>
<dbReference type="GO" id="GO:0005829">
    <property type="term" value="C:cytosol"/>
    <property type="evidence" value="ECO:0007669"/>
    <property type="project" value="TreeGrafter"/>
</dbReference>
<keyword evidence="4" id="KW-0648">Protein biosynthesis</keyword>
<gene>
    <name evidence="7" type="primary">eIF5</name>
    <name evidence="7" type="ORF">SNAT2548_LOCUS384</name>
</gene>
<dbReference type="SUPFAM" id="SSF75689">
    <property type="entry name" value="Zinc-binding domain of translation initiation factor 2 beta"/>
    <property type="match status" value="1"/>
</dbReference>
<dbReference type="PANTHER" id="PTHR23001">
    <property type="entry name" value="EUKARYOTIC TRANSLATION INITIATION FACTOR"/>
    <property type="match status" value="1"/>
</dbReference>
<evidence type="ECO:0000313" key="8">
    <source>
        <dbReference type="Proteomes" id="UP000604046"/>
    </source>
</evidence>
<name>A0A812GCX6_9DINO</name>
<evidence type="ECO:0000256" key="3">
    <source>
        <dbReference type="ARBA" id="ARBA00022741"/>
    </source>
</evidence>
<dbReference type="GO" id="GO:0003743">
    <property type="term" value="F:translation initiation factor activity"/>
    <property type="evidence" value="ECO:0007669"/>
    <property type="project" value="UniProtKB-KW"/>
</dbReference>
<dbReference type="EMBL" id="CAJNDS010000018">
    <property type="protein sequence ID" value="CAE6918718.1"/>
    <property type="molecule type" value="Genomic_DNA"/>
</dbReference>
<dbReference type="GO" id="GO:0005092">
    <property type="term" value="F:GDP-dissociation inhibitor activity"/>
    <property type="evidence" value="ECO:0007669"/>
    <property type="project" value="TreeGrafter"/>
</dbReference>
<dbReference type="Gene3D" id="3.30.30.170">
    <property type="match status" value="1"/>
</dbReference>
<evidence type="ECO:0000256" key="2">
    <source>
        <dbReference type="ARBA" id="ARBA00022540"/>
    </source>
</evidence>
<dbReference type="AlphaFoldDB" id="A0A812GCX6"/>
<dbReference type="Gene3D" id="2.20.25.350">
    <property type="match status" value="1"/>
</dbReference>
<dbReference type="Pfam" id="PF01873">
    <property type="entry name" value="eIF-5_eIF-2B"/>
    <property type="match status" value="1"/>
</dbReference>
<evidence type="ECO:0000256" key="1">
    <source>
        <dbReference type="ARBA" id="ARBA00010397"/>
    </source>
</evidence>
<evidence type="ECO:0000313" key="7">
    <source>
        <dbReference type="EMBL" id="CAE6918718.1"/>
    </source>
</evidence>
<organism evidence="7 8">
    <name type="scientific">Symbiodinium natans</name>
    <dbReference type="NCBI Taxonomy" id="878477"/>
    <lineage>
        <taxon>Eukaryota</taxon>
        <taxon>Sar</taxon>
        <taxon>Alveolata</taxon>
        <taxon>Dinophyceae</taxon>
        <taxon>Suessiales</taxon>
        <taxon>Symbiodiniaceae</taxon>
        <taxon>Symbiodinium</taxon>
    </lineage>
</organism>
<dbReference type="PANTHER" id="PTHR23001:SF7">
    <property type="entry name" value="EUKARYOTIC TRANSLATION INITIATION FACTOR 5"/>
    <property type="match status" value="1"/>
</dbReference>
<dbReference type="Proteomes" id="UP000604046">
    <property type="component" value="Unassembled WGS sequence"/>
</dbReference>
<dbReference type="GO" id="GO:0001732">
    <property type="term" value="P:formation of cytoplasmic translation initiation complex"/>
    <property type="evidence" value="ECO:0007669"/>
    <property type="project" value="TreeGrafter"/>
</dbReference>
<dbReference type="OrthoDB" id="10250831at2759"/>
<feature type="domain" description="Translation initiation factor IF2/IF5" evidence="6">
    <location>
        <begin position="20"/>
        <end position="142"/>
    </location>
</feature>
<proteinExistence type="inferred from homology"/>
<dbReference type="GO" id="GO:0071074">
    <property type="term" value="F:eukaryotic initiation factor eIF2 binding"/>
    <property type="evidence" value="ECO:0007669"/>
    <property type="project" value="TreeGrafter"/>
</dbReference>
<dbReference type="GO" id="GO:0005525">
    <property type="term" value="F:GTP binding"/>
    <property type="evidence" value="ECO:0007669"/>
    <property type="project" value="UniProtKB-KW"/>
</dbReference>
<evidence type="ECO:0000259" key="6">
    <source>
        <dbReference type="SMART" id="SM00653"/>
    </source>
</evidence>
<protein>
    <submittedName>
        <fullName evidence="7">eIF5 protein</fullName>
    </submittedName>
</protein>
<sequence length="399" mass="43235">MSHHFASPGSVNLNGSDDHHYRYTMPALEVKHEGKTKMKKSLLVNITPISEAVGRPVEALLQYISQSSNAAWNLDGKGGKSKSLKAYVTGHHAQADLQEQILAFIRSFVLCGHCGNPETRLEVEGAKKRRTATLVCKSCSRRTTLDPDEKCVKQMMQHMHDAHEGPVKGHAAEDARMTEFADIAVGSAAQETKRSLKQRCECGHETSKPQCKRCGRVLTEPASTHDAVEPNAQAQDLTGDVLKWMHAQSAPGITAETSADFITLLSAGHSMAALLKTTGKVVARDAMSSLGPELGQSLTEPRQIAEAVSTTMQKQVPLLQLLLGDPRSPRAGLDAVVAGIHEEVVESNARSLGEAVLFGLLLALHEHADEIPDAELCAACVKLPCQSENMRKFIKYLSE</sequence>
<dbReference type="SUPFAM" id="SSF100966">
    <property type="entry name" value="Translation initiation factor 2 beta, aIF2beta, N-terminal domain"/>
    <property type="match status" value="1"/>
</dbReference>
<keyword evidence="8" id="KW-1185">Reference proteome</keyword>
<keyword evidence="5" id="KW-0342">GTP-binding</keyword>
<dbReference type="InterPro" id="IPR045196">
    <property type="entry name" value="IF2/IF5"/>
</dbReference>